<keyword evidence="3" id="KW-1185">Reference proteome</keyword>
<keyword evidence="1" id="KW-0732">Signal</keyword>
<protein>
    <recommendedName>
        <fullName evidence="4">Secreted protein</fullName>
    </recommendedName>
</protein>
<accession>A0A9D4BNG7</accession>
<gene>
    <name evidence="2" type="ORF">DPMN_077613</name>
</gene>
<proteinExistence type="predicted"/>
<dbReference type="Proteomes" id="UP000828390">
    <property type="component" value="Unassembled WGS sequence"/>
</dbReference>
<feature type="chain" id="PRO_5038481700" description="Secreted protein" evidence="1">
    <location>
        <begin position="26"/>
        <end position="74"/>
    </location>
</feature>
<feature type="signal peptide" evidence="1">
    <location>
        <begin position="1"/>
        <end position="25"/>
    </location>
</feature>
<comment type="caution">
    <text evidence="2">The sequence shown here is derived from an EMBL/GenBank/DDBJ whole genome shotgun (WGS) entry which is preliminary data.</text>
</comment>
<evidence type="ECO:0000313" key="2">
    <source>
        <dbReference type="EMBL" id="KAH3702589.1"/>
    </source>
</evidence>
<name>A0A9D4BNG7_DREPO</name>
<dbReference type="EMBL" id="JAIWYP010000015">
    <property type="protein sequence ID" value="KAH3702589.1"/>
    <property type="molecule type" value="Genomic_DNA"/>
</dbReference>
<evidence type="ECO:0008006" key="4">
    <source>
        <dbReference type="Google" id="ProtNLM"/>
    </source>
</evidence>
<organism evidence="2 3">
    <name type="scientific">Dreissena polymorpha</name>
    <name type="common">Zebra mussel</name>
    <name type="synonym">Mytilus polymorpha</name>
    <dbReference type="NCBI Taxonomy" id="45954"/>
    <lineage>
        <taxon>Eukaryota</taxon>
        <taxon>Metazoa</taxon>
        <taxon>Spiralia</taxon>
        <taxon>Lophotrochozoa</taxon>
        <taxon>Mollusca</taxon>
        <taxon>Bivalvia</taxon>
        <taxon>Autobranchia</taxon>
        <taxon>Heteroconchia</taxon>
        <taxon>Euheterodonta</taxon>
        <taxon>Imparidentia</taxon>
        <taxon>Neoheterodontei</taxon>
        <taxon>Myida</taxon>
        <taxon>Dreissenoidea</taxon>
        <taxon>Dreissenidae</taxon>
        <taxon>Dreissena</taxon>
    </lineage>
</organism>
<dbReference type="AlphaFoldDB" id="A0A9D4BNG7"/>
<sequence>MLFPIAHAQWLVCASLLFQFLHVDALRTITEEIKSNAYLGKCWNRIVKAFANSLDPDVTPKNMASHQNPNCLLF</sequence>
<reference evidence="2" key="1">
    <citation type="journal article" date="2019" name="bioRxiv">
        <title>The Genome of the Zebra Mussel, Dreissena polymorpha: A Resource for Invasive Species Research.</title>
        <authorList>
            <person name="McCartney M.A."/>
            <person name="Auch B."/>
            <person name="Kono T."/>
            <person name="Mallez S."/>
            <person name="Zhang Y."/>
            <person name="Obille A."/>
            <person name="Becker A."/>
            <person name="Abrahante J.E."/>
            <person name="Garbe J."/>
            <person name="Badalamenti J.P."/>
            <person name="Herman A."/>
            <person name="Mangelson H."/>
            <person name="Liachko I."/>
            <person name="Sullivan S."/>
            <person name="Sone E.D."/>
            <person name="Koren S."/>
            <person name="Silverstein K.A.T."/>
            <person name="Beckman K.B."/>
            <person name="Gohl D.M."/>
        </authorList>
    </citation>
    <scope>NUCLEOTIDE SEQUENCE</scope>
    <source>
        <strain evidence="2">Duluth1</strain>
        <tissue evidence="2">Whole animal</tissue>
    </source>
</reference>
<evidence type="ECO:0000256" key="1">
    <source>
        <dbReference type="SAM" id="SignalP"/>
    </source>
</evidence>
<evidence type="ECO:0000313" key="3">
    <source>
        <dbReference type="Proteomes" id="UP000828390"/>
    </source>
</evidence>
<reference evidence="2" key="2">
    <citation type="submission" date="2020-11" db="EMBL/GenBank/DDBJ databases">
        <authorList>
            <person name="McCartney M.A."/>
            <person name="Auch B."/>
            <person name="Kono T."/>
            <person name="Mallez S."/>
            <person name="Becker A."/>
            <person name="Gohl D.M."/>
            <person name="Silverstein K.A.T."/>
            <person name="Koren S."/>
            <person name="Bechman K.B."/>
            <person name="Herman A."/>
            <person name="Abrahante J.E."/>
            <person name="Garbe J."/>
        </authorList>
    </citation>
    <scope>NUCLEOTIDE SEQUENCE</scope>
    <source>
        <strain evidence="2">Duluth1</strain>
        <tissue evidence="2">Whole animal</tissue>
    </source>
</reference>